<sequence>MRLGKGGLFSYVLDARKKYPDSTLADLYDPRSMPPDLVKAHKALDKAVEQAYRKEKFVDDMERLGFLFERYQELAKS</sequence>
<evidence type="ECO:0000313" key="2">
    <source>
        <dbReference type="EMBL" id="MBO0614150.1"/>
    </source>
</evidence>
<protein>
    <recommendedName>
        <fullName evidence="1">MmeI-like C-terminal domain-containing protein</fullName>
    </recommendedName>
</protein>
<reference evidence="2 3" key="1">
    <citation type="submission" date="2021-03" db="EMBL/GenBank/DDBJ databases">
        <title>Draft genome and methylome analysis of Thiotrix fructosivoruns ATCC 49748.</title>
        <authorList>
            <person name="Fomenkov A."/>
            <person name="Grabovich M.Y."/>
            <person name="Roberts R.J."/>
        </authorList>
    </citation>
    <scope>NUCLEOTIDE SEQUENCE [LARGE SCALE GENOMIC DNA]</scope>
    <source>
        <strain evidence="2 3">ATCC 49748</strain>
    </source>
</reference>
<dbReference type="InterPro" id="IPR046818">
    <property type="entry name" value="MmeI_C"/>
</dbReference>
<gene>
    <name evidence="2" type="ORF">J1836_14660</name>
</gene>
<keyword evidence="3" id="KW-1185">Reference proteome</keyword>
<feature type="domain" description="MmeI-like C-terminal" evidence="1">
    <location>
        <begin position="11"/>
        <end position="76"/>
    </location>
</feature>
<dbReference type="Proteomes" id="UP000664466">
    <property type="component" value="Unassembled WGS sequence"/>
</dbReference>
<accession>A0ABS3IMA2</accession>
<evidence type="ECO:0000259" key="1">
    <source>
        <dbReference type="Pfam" id="PF20467"/>
    </source>
</evidence>
<comment type="caution">
    <text evidence="2">The sequence shown here is derived from an EMBL/GenBank/DDBJ whole genome shotgun (WGS) entry which is preliminary data.</text>
</comment>
<name>A0ABS3IMA2_9GAMM</name>
<organism evidence="2 3">
    <name type="scientific">Thiothrix fructosivorans</name>
    <dbReference type="NCBI Taxonomy" id="111770"/>
    <lineage>
        <taxon>Bacteria</taxon>
        <taxon>Pseudomonadati</taxon>
        <taxon>Pseudomonadota</taxon>
        <taxon>Gammaproteobacteria</taxon>
        <taxon>Thiotrichales</taxon>
        <taxon>Thiotrichaceae</taxon>
        <taxon>Thiothrix</taxon>
    </lineage>
</organism>
<evidence type="ECO:0000313" key="3">
    <source>
        <dbReference type="Proteomes" id="UP000664466"/>
    </source>
</evidence>
<dbReference type="Pfam" id="PF20467">
    <property type="entry name" value="MmeI_C"/>
    <property type="match status" value="1"/>
</dbReference>
<proteinExistence type="predicted"/>
<dbReference type="EMBL" id="JAFMPM010000008">
    <property type="protein sequence ID" value="MBO0614150.1"/>
    <property type="molecule type" value="Genomic_DNA"/>
</dbReference>